<feature type="compositionally biased region" description="Polar residues" evidence="1">
    <location>
        <begin position="87"/>
        <end position="99"/>
    </location>
</feature>
<reference evidence="2 3" key="1">
    <citation type="submission" date="2021-02" db="EMBL/GenBank/DDBJ databases">
        <title>Genome assembly of Pseudopithomyces chartarum.</title>
        <authorList>
            <person name="Jauregui R."/>
            <person name="Singh J."/>
            <person name="Voisey C."/>
        </authorList>
    </citation>
    <scope>NUCLEOTIDE SEQUENCE [LARGE SCALE GENOMIC DNA]</scope>
    <source>
        <strain evidence="2 3">AGR01</strain>
    </source>
</reference>
<dbReference type="AlphaFoldDB" id="A0AAN6M5H3"/>
<feature type="compositionally biased region" description="Polar residues" evidence="1">
    <location>
        <begin position="30"/>
        <end position="50"/>
    </location>
</feature>
<organism evidence="2 3">
    <name type="scientific">Pseudopithomyces chartarum</name>
    <dbReference type="NCBI Taxonomy" id="1892770"/>
    <lineage>
        <taxon>Eukaryota</taxon>
        <taxon>Fungi</taxon>
        <taxon>Dikarya</taxon>
        <taxon>Ascomycota</taxon>
        <taxon>Pezizomycotina</taxon>
        <taxon>Dothideomycetes</taxon>
        <taxon>Pleosporomycetidae</taxon>
        <taxon>Pleosporales</taxon>
        <taxon>Massarineae</taxon>
        <taxon>Didymosphaeriaceae</taxon>
        <taxon>Pseudopithomyces</taxon>
    </lineage>
</organism>
<evidence type="ECO:0000313" key="2">
    <source>
        <dbReference type="EMBL" id="KAK3214481.1"/>
    </source>
</evidence>
<comment type="caution">
    <text evidence="2">The sequence shown here is derived from an EMBL/GenBank/DDBJ whole genome shotgun (WGS) entry which is preliminary data.</text>
</comment>
<feature type="region of interest" description="Disordered" evidence="1">
    <location>
        <begin position="21"/>
        <end position="126"/>
    </location>
</feature>
<gene>
    <name evidence="2" type="ORF">GRF29_19g311159</name>
</gene>
<evidence type="ECO:0000256" key="1">
    <source>
        <dbReference type="SAM" id="MobiDB-lite"/>
    </source>
</evidence>
<dbReference type="Proteomes" id="UP001280581">
    <property type="component" value="Unassembled WGS sequence"/>
</dbReference>
<keyword evidence="3" id="KW-1185">Reference proteome</keyword>
<protein>
    <submittedName>
        <fullName evidence="2">Uncharacterized protein</fullName>
    </submittedName>
</protein>
<feature type="compositionally biased region" description="Polar residues" evidence="1">
    <location>
        <begin position="117"/>
        <end position="126"/>
    </location>
</feature>
<dbReference type="EMBL" id="WVTA01000003">
    <property type="protein sequence ID" value="KAK3214481.1"/>
    <property type="molecule type" value="Genomic_DNA"/>
</dbReference>
<evidence type="ECO:0000313" key="3">
    <source>
        <dbReference type="Proteomes" id="UP001280581"/>
    </source>
</evidence>
<proteinExistence type="predicted"/>
<sequence>MTARFMTDTVTQFEAVTTPSVPIETPKAPDSSNVVGSQPVQTVPVTSKVHSVSKVPISLGSSDNTPHTPRSQSNRGSERSKTPFASKATSILSTSNSPLHTEHAQSLARPEEPVAQQHETTVTTIQAQPTAMPSVIIGSSTVVLSFSPTQIGLLLPNGGTLLPASATEVDGKMYSLAPSGAIAVINGNTISIPALSGFPAITAGGSAFSIMPVTIPGSAIVLPGGITIYPGSVATIDGTVISLEPSASAIVVGGSTIPLPVSRYSNDPAKTQGNGLEFPVTLPKATETALMVNGTIQLTSGFKLSDTSGLLFSSEASGSFTGTILVSDVAPSTRPETTGNTGSRPLLSTWVRIFSSVVYSVFMML</sequence>
<name>A0AAN6M5H3_9PLEO</name>
<accession>A0AAN6M5H3</accession>
<feature type="compositionally biased region" description="Polar residues" evidence="1">
    <location>
        <begin position="59"/>
        <end position="75"/>
    </location>
</feature>